<dbReference type="Proteomes" id="UP000260665">
    <property type="component" value="Unassembled WGS sequence"/>
</dbReference>
<protein>
    <submittedName>
        <fullName evidence="4">Homospermidine synthase</fullName>
    </submittedName>
</protein>
<keyword evidence="1" id="KW-1133">Transmembrane helix</keyword>
<dbReference type="InterPro" id="IPR032095">
    <property type="entry name" value="Sacchrp_dh-like_C"/>
</dbReference>
<keyword evidence="5" id="KW-1185">Reference proteome</keyword>
<accession>A0A3E1R5V5</accession>
<gene>
    <name evidence="4" type="ORF">DIC66_22260</name>
</gene>
<proteinExistence type="predicted"/>
<dbReference type="Gene3D" id="3.40.50.720">
    <property type="entry name" value="NAD(P)-binding Rossmann-like Domain"/>
    <property type="match status" value="1"/>
</dbReference>
<dbReference type="InterPro" id="IPR005097">
    <property type="entry name" value="Sacchrp_dh_NADP-bd"/>
</dbReference>
<evidence type="ECO:0000259" key="3">
    <source>
        <dbReference type="Pfam" id="PF16653"/>
    </source>
</evidence>
<dbReference type="EMBL" id="QFZK01000035">
    <property type="protein sequence ID" value="RFO94667.1"/>
    <property type="molecule type" value="Genomic_DNA"/>
</dbReference>
<dbReference type="Gene3D" id="3.30.360.30">
    <property type="entry name" value="homospermidine synthase like"/>
    <property type="match status" value="1"/>
</dbReference>
<dbReference type="InterPro" id="IPR023181">
    <property type="entry name" value="Homospermid_syn-like_C"/>
</dbReference>
<sequence length="469" mass="51419">MTYAVEFRHRLMVLGFGCVAQGVLPLLLRHLVIRPKQILIITPHATHKALADSYGVDLMPCAVTPENMQATLAHQLQAGDFLLNLSVGVSSLALIALCRERGVLYLDTCIEPWGGQFTDASLPLASRTNQAQREAALALRSPRRDAPTAIIAHGAKPGLVSHFLKQALIHLAQDADMELEGPTTQMAWAHLAAMLNVRAIHIAEHDTQSGNYRRRMGECVNTWSANALVEEACQPSELGWGSHERHLPADCQQPVSGRVDSLYLRRPGVSTQVRSWTPLCGPMHGYLFTHAESISIADYLTYTPDGSELYRPTVLYAYHPCDSAWMSLQELVQNQMRHPVSSHILGDDIDAGADALGVLLMGPGHKAYWYGSQLSIAQARAACPNNNATTLQVACSVTAGVVWAIKNPARDIVEPDELPFEGMLDFCKPYLGDVGGVYTDWTPLQGRGQLFPEAVDTSDPWQFGNFRVI</sequence>
<keyword evidence="1" id="KW-0472">Membrane</keyword>
<keyword evidence="1" id="KW-0812">Transmembrane</keyword>
<feature type="domain" description="Saccharopine dehydrogenase NADP binding" evidence="2">
    <location>
        <begin position="12"/>
        <end position="148"/>
    </location>
</feature>
<comment type="caution">
    <text evidence="4">The sequence shown here is derived from an EMBL/GenBank/DDBJ whole genome shotgun (WGS) entry which is preliminary data.</text>
</comment>
<feature type="transmembrane region" description="Helical" evidence="1">
    <location>
        <begin position="12"/>
        <end position="32"/>
    </location>
</feature>
<dbReference type="RefSeq" id="WP_117180381.1">
    <property type="nucleotide sequence ID" value="NZ_QFZK01000035.1"/>
</dbReference>
<name>A0A3E1R5V5_9BURK</name>
<dbReference type="AlphaFoldDB" id="A0A3E1R5V5"/>
<evidence type="ECO:0000313" key="4">
    <source>
        <dbReference type="EMBL" id="RFO94667.1"/>
    </source>
</evidence>
<organism evidence="4 5">
    <name type="scientific">Rhodoferax lacus</name>
    <dbReference type="NCBI Taxonomy" id="2184758"/>
    <lineage>
        <taxon>Bacteria</taxon>
        <taxon>Pseudomonadati</taxon>
        <taxon>Pseudomonadota</taxon>
        <taxon>Betaproteobacteria</taxon>
        <taxon>Burkholderiales</taxon>
        <taxon>Comamonadaceae</taxon>
        <taxon>Rhodoferax</taxon>
    </lineage>
</organism>
<dbReference type="Pfam" id="PF16653">
    <property type="entry name" value="Sacchrp_dh_C"/>
    <property type="match status" value="1"/>
</dbReference>
<evidence type="ECO:0000313" key="5">
    <source>
        <dbReference type="Proteomes" id="UP000260665"/>
    </source>
</evidence>
<dbReference type="OrthoDB" id="9767495at2"/>
<evidence type="ECO:0000256" key="1">
    <source>
        <dbReference type="SAM" id="Phobius"/>
    </source>
</evidence>
<evidence type="ECO:0000259" key="2">
    <source>
        <dbReference type="Pfam" id="PF03435"/>
    </source>
</evidence>
<reference evidence="4 5" key="1">
    <citation type="submission" date="2018-05" db="EMBL/GenBank/DDBJ databases">
        <title>Rhodoferax soyangensis sp.nov., isolated from an oligotrophic freshwater lake.</title>
        <authorList>
            <person name="Park M."/>
        </authorList>
    </citation>
    <scope>NUCLEOTIDE SEQUENCE [LARGE SCALE GENOMIC DNA]</scope>
    <source>
        <strain evidence="4 5">IMCC26218</strain>
    </source>
</reference>
<feature type="domain" description="Saccharopine dehydrogenase-like C-terminal" evidence="3">
    <location>
        <begin position="154"/>
        <end position="434"/>
    </location>
</feature>
<dbReference type="Pfam" id="PF03435">
    <property type="entry name" value="Sacchrp_dh_NADP"/>
    <property type="match status" value="1"/>
</dbReference>